<gene>
    <name evidence="3" type="ORF">RchiOBHm_Chr2g0149431</name>
</gene>
<dbReference type="Proteomes" id="UP000238479">
    <property type="component" value="Chromosome 2"/>
</dbReference>
<proteinExistence type="predicted"/>
<keyword evidence="2" id="KW-0732">Signal</keyword>
<feature type="signal peptide" evidence="2">
    <location>
        <begin position="1"/>
        <end position="15"/>
    </location>
</feature>
<keyword evidence="1" id="KW-0472">Membrane</keyword>
<comment type="caution">
    <text evidence="3">The sequence shown here is derived from an EMBL/GenBank/DDBJ whole genome shotgun (WGS) entry which is preliminary data.</text>
</comment>
<keyword evidence="1" id="KW-0812">Transmembrane</keyword>
<name>A0A2P6RZQ6_ROSCH</name>
<protein>
    <submittedName>
        <fullName evidence="3">Uncharacterized protein</fullName>
    </submittedName>
</protein>
<organism evidence="3 4">
    <name type="scientific">Rosa chinensis</name>
    <name type="common">China rose</name>
    <dbReference type="NCBI Taxonomy" id="74649"/>
    <lineage>
        <taxon>Eukaryota</taxon>
        <taxon>Viridiplantae</taxon>
        <taxon>Streptophyta</taxon>
        <taxon>Embryophyta</taxon>
        <taxon>Tracheophyta</taxon>
        <taxon>Spermatophyta</taxon>
        <taxon>Magnoliopsida</taxon>
        <taxon>eudicotyledons</taxon>
        <taxon>Gunneridae</taxon>
        <taxon>Pentapetalae</taxon>
        <taxon>rosids</taxon>
        <taxon>fabids</taxon>
        <taxon>Rosales</taxon>
        <taxon>Rosaceae</taxon>
        <taxon>Rosoideae</taxon>
        <taxon>Rosoideae incertae sedis</taxon>
        <taxon>Rosa</taxon>
    </lineage>
</organism>
<evidence type="ECO:0000256" key="2">
    <source>
        <dbReference type="SAM" id="SignalP"/>
    </source>
</evidence>
<keyword evidence="1" id="KW-1133">Transmembrane helix</keyword>
<evidence type="ECO:0000313" key="4">
    <source>
        <dbReference type="Proteomes" id="UP000238479"/>
    </source>
</evidence>
<keyword evidence="4" id="KW-1185">Reference proteome</keyword>
<feature type="transmembrane region" description="Helical" evidence="1">
    <location>
        <begin position="31"/>
        <end position="56"/>
    </location>
</feature>
<feature type="transmembrane region" description="Helical" evidence="1">
    <location>
        <begin position="149"/>
        <end position="167"/>
    </location>
</feature>
<evidence type="ECO:0000313" key="3">
    <source>
        <dbReference type="EMBL" id="PRQ51883.1"/>
    </source>
</evidence>
<dbReference type="AlphaFoldDB" id="A0A2P6RZQ6"/>
<sequence length="202" mass="23070">MMALLLLSIAHLAQAADSTAAARAELDFLSIAWSILILMTLAVGLVAFGGVLIYCLDLLSYMTLFRTGVYDIIHGLVCERMGFDERFVGMAVYSPISMLFKHIGRPFRYVIHSLLGSQLAEYWIILWQLQCQVYKAVCMRFISVEHDSFLLILIKIVTCLLGVLGGRRFGLHWWWMSWVGSQLHILLIGLFHLWLRLGTYLR</sequence>
<dbReference type="Gramene" id="PRQ51883">
    <property type="protein sequence ID" value="PRQ51883"/>
    <property type="gene ID" value="RchiOBHm_Chr2g0149431"/>
</dbReference>
<feature type="chain" id="PRO_5015130859" evidence="2">
    <location>
        <begin position="16"/>
        <end position="202"/>
    </location>
</feature>
<reference evidence="3 4" key="1">
    <citation type="journal article" date="2018" name="Nat. Genet.">
        <title>The Rosa genome provides new insights in the design of modern roses.</title>
        <authorList>
            <person name="Bendahmane M."/>
        </authorList>
    </citation>
    <scope>NUCLEOTIDE SEQUENCE [LARGE SCALE GENOMIC DNA]</scope>
    <source>
        <strain evidence="4">cv. Old Blush</strain>
    </source>
</reference>
<accession>A0A2P6RZQ6</accession>
<feature type="transmembrane region" description="Helical" evidence="1">
    <location>
        <begin position="173"/>
        <end position="195"/>
    </location>
</feature>
<evidence type="ECO:0000256" key="1">
    <source>
        <dbReference type="SAM" id="Phobius"/>
    </source>
</evidence>
<dbReference type="EMBL" id="PDCK01000040">
    <property type="protein sequence ID" value="PRQ51883.1"/>
    <property type="molecule type" value="Genomic_DNA"/>
</dbReference>